<dbReference type="EMBL" id="NGJY01000004">
    <property type="protein sequence ID" value="RSU01939.1"/>
    <property type="molecule type" value="Genomic_DNA"/>
</dbReference>
<evidence type="ECO:0000313" key="2">
    <source>
        <dbReference type="Proteomes" id="UP000287101"/>
    </source>
</evidence>
<evidence type="ECO:0000313" key="1">
    <source>
        <dbReference type="EMBL" id="RSU01939.1"/>
    </source>
</evidence>
<dbReference type="RefSeq" id="WP_126832317.1">
    <property type="nucleotide sequence ID" value="NZ_CBCRYB010000005.1"/>
</dbReference>
<comment type="caution">
    <text evidence="1">The sequence shown here is derived from an EMBL/GenBank/DDBJ whole genome shotgun (WGS) entry which is preliminary data.</text>
</comment>
<accession>A0A430A569</accession>
<dbReference type="AlphaFoldDB" id="A0A430A569"/>
<gene>
    <name evidence="1" type="ORF">CBF31_09225</name>
</gene>
<name>A0A430A569_9ENTE</name>
<proteinExistence type="predicted"/>
<keyword evidence="2" id="KW-1185">Reference proteome</keyword>
<reference evidence="1 2" key="1">
    <citation type="submission" date="2017-05" db="EMBL/GenBank/DDBJ databases">
        <title>Vagococcus spp. assemblies.</title>
        <authorList>
            <person name="Gulvik C.A."/>
        </authorList>
    </citation>
    <scope>NUCLEOTIDE SEQUENCE [LARGE SCALE GENOMIC DNA]</scope>
    <source>
        <strain evidence="1 2">CCUG 41755</strain>
    </source>
</reference>
<protein>
    <submittedName>
        <fullName evidence="1">Uncharacterized protein</fullName>
    </submittedName>
</protein>
<sequence length="73" mass="8334">MTLLDAIKNVNPTKNIKVLVMENGVLSYALGTDLFGLKVYDIIQQYKFYHDWIVSKNKENKYGLTITIKPGGR</sequence>
<organism evidence="1 2">
    <name type="scientific">Vagococcus fessus</name>
    <dbReference type="NCBI Taxonomy" id="120370"/>
    <lineage>
        <taxon>Bacteria</taxon>
        <taxon>Bacillati</taxon>
        <taxon>Bacillota</taxon>
        <taxon>Bacilli</taxon>
        <taxon>Lactobacillales</taxon>
        <taxon>Enterococcaceae</taxon>
        <taxon>Vagococcus</taxon>
    </lineage>
</organism>
<dbReference type="Proteomes" id="UP000287101">
    <property type="component" value="Unassembled WGS sequence"/>
</dbReference>